<sequence length="137" mass="16083">VKKWLEATNAKYKAVADKHRKYKVFHEEDMVMVFLRKERLQVGTYNKLKPKKYGPHKVLKKINDNAYAIDLPRDMGISKTSNVANLYKYFSPNESLYSDVNSRESSFQVKGIDVEQLSEGFMEKMDRQQSKRKTRNA</sequence>
<dbReference type="AlphaFoldDB" id="A0A1Q3BR34"/>
<evidence type="ECO:0000313" key="2">
    <source>
        <dbReference type="EMBL" id="GAV70491.1"/>
    </source>
</evidence>
<comment type="caution">
    <text evidence="2">The sequence shown here is derived from an EMBL/GenBank/DDBJ whole genome shotgun (WGS) entry which is preliminary data.</text>
</comment>
<dbReference type="EMBL" id="BDDD01000813">
    <property type="protein sequence ID" value="GAV70491.1"/>
    <property type="molecule type" value="Genomic_DNA"/>
</dbReference>
<evidence type="ECO:0000259" key="1">
    <source>
        <dbReference type="Pfam" id="PF24626"/>
    </source>
</evidence>
<proteinExistence type="predicted"/>
<protein>
    <recommendedName>
        <fullName evidence="1">Tf2-1-like SH3-like domain-containing protein</fullName>
    </recommendedName>
</protein>
<feature type="domain" description="Tf2-1-like SH3-like" evidence="1">
    <location>
        <begin position="29"/>
        <end position="89"/>
    </location>
</feature>
<dbReference type="InterPro" id="IPR056924">
    <property type="entry name" value="SH3_Tf2-1"/>
</dbReference>
<dbReference type="Pfam" id="PF24626">
    <property type="entry name" value="SH3_Tf2-1"/>
    <property type="match status" value="1"/>
</dbReference>
<organism evidence="2 3">
    <name type="scientific">Cephalotus follicularis</name>
    <name type="common">Albany pitcher plant</name>
    <dbReference type="NCBI Taxonomy" id="3775"/>
    <lineage>
        <taxon>Eukaryota</taxon>
        <taxon>Viridiplantae</taxon>
        <taxon>Streptophyta</taxon>
        <taxon>Embryophyta</taxon>
        <taxon>Tracheophyta</taxon>
        <taxon>Spermatophyta</taxon>
        <taxon>Magnoliopsida</taxon>
        <taxon>eudicotyledons</taxon>
        <taxon>Gunneridae</taxon>
        <taxon>Pentapetalae</taxon>
        <taxon>rosids</taxon>
        <taxon>fabids</taxon>
        <taxon>Oxalidales</taxon>
        <taxon>Cephalotaceae</taxon>
        <taxon>Cephalotus</taxon>
    </lineage>
</organism>
<accession>A0A1Q3BR34</accession>
<dbReference type="InParanoid" id="A0A1Q3BR34"/>
<reference evidence="3" key="1">
    <citation type="submission" date="2016-04" db="EMBL/GenBank/DDBJ databases">
        <title>Cephalotus genome sequencing.</title>
        <authorList>
            <person name="Fukushima K."/>
            <person name="Hasebe M."/>
            <person name="Fang X."/>
        </authorList>
    </citation>
    <scope>NUCLEOTIDE SEQUENCE [LARGE SCALE GENOMIC DNA]</scope>
    <source>
        <strain evidence="3">cv. St1</strain>
    </source>
</reference>
<name>A0A1Q3BR34_CEPFO</name>
<feature type="non-terminal residue" evidence="2">
    <location>
        <position position="1"/>
    </location>
</feature>
<dbReference type="OrthoDB" id="1721574at2759"/>
<keyword evidence="3" id="KW-1185">Reference proteome</keyword>
<dbReference type="Proteomes" id="UP000187406">
    <property type="component" value="Unassembled WGS sequence"/>
</dbReference>
<evidence type="ECO:0000313" key="3">
    <source>
        <dbReference type="Proteomes" id="UP000187406"/>
    </source>
</evidence>
<gene>
    <name evidence="2" type="ORF">CFOL_v3_13989</name>
</gene>